<dbReference type="OrthoDB" id="6338233at2759"/>
<dbReference type="InterPro" id="IPR026187">
    <property type="entry name" value="Aven"/>
</dbReference>
<dbReference type="GO" id="GO:0010972">
    <property type="term" value="P:negative regulation of G2/M transition of mitotic cell cycle"/>
    <property type="evidence" value="ECO:0007669"/>
    <property type="project" value="TreeGrafter"/>
</dbReference>
<protein>
    <recommendedName>
        <fullName evidence="5">Cell death regulator Aven</fullName>
    </recommendedName>
</protein>
<feature type="compositionally biased region" description="Basic and acidic residues" evidence="1">
    <location>
        <begin position="49"/>
        <end position="59"/>
    </location>
</feature>
<organism evidence="2">
    <name type="scientific">Capitella teleta</name>
    <name type="common">Polychaete worm</name>
    <dbReference type="NCBI Taxonomy" id="283909"/>
    <lineage>
        <taxon>Eukaryota</taxon>
        <taxon>Metazoa</taxon>
        <taxon>Spiralia</taxon>
        <taxon>Lophotrochozoa</taxon>
        <taxon>Annelida</taxon>
        <taxon>Polychaeta</taxon>
        <taxon>Sedentaria</taxon>
        <taxon>Scolecida</taxon>
        <taxon>Capitellidae</taxon>
        <taxon>Capitella</taxon>
    </lineage>
</organism>
<sequence length="303" mass="33589">MKRSAQYKKKHGLGENESAQKTGKVKNQECRKPQKKSNSPPTPSQSVRIGKEGIAKENRPAVGAELHAEESEQDRYFSHRGIESNWERYDLLPDSDKGPELAANNFDLMLESASNALSRFRFKEEQEWEAELEAYPSDPSSLLSIDASKLASVLRCVPLHERLGIEASVFEATQIDQFNADAARSKVALQQNDDQPISKVPSPEVVAEIEKPQICNPAPCAKDSDADDVLDDLLGCESSLSVVINEMEDNELEALLNSSEPPEITTKSEELNFLNDDVKIVPHVVSAPESTDLEDWLDSVLDD</sequence>
<dbReference type="STRING" id="283909.R7TJD6"/>
<reference evidence="3" key="3">
    <citation type="submission" date="2015-06" db="UniProtKB">
        <authorList>
            <consortium name="EnsemblMetazoa"/>
        </authorList>
    </citation>
    <scope>IDENTIFICATION</scope>
</reference>
<dbReference type="EnsemblMetazoa" id="CapteT226499">
    <property type="protein sequence ID" value="CapteP226499"/>
    <property type="gene ID" value="CapteG226499"/>
</dbReference>
<dbReference type="FunCoup" id="R7TJD6">
    <property type="interactions" value="46"/>
</dbReference>
<feature type="compositionally biased region" description="Polar residues" evidence="1">
    <location>
        <begin position="36"/>
        <end position="47"/>
    </location>
</feature>
<dbReference type="OMA" id="CIPFHKR"/>
<dbReference type="EMBL" id="AMQN01013930">
    <property type="status" value="NOT_ANNOTATED_CDS"/>
    <property type="molecule type" value="Genomic_DNA"/>
</dbReference>
<feature type="region of interest" description="Disordered" evidence="1">
    <location>
        <begin position="1"/>
        <end position="79"/>
    </location>
</feature>
<feature type="compositionally biased region" description="Basic residues" evidence="1">
    <location>
        <begin position="1"/>
        <end position="11"/>
    </location>
</feature>
<evidence type="ECO:0000313" key="3">
    <source>
        <dbReference type="EnsemblMetazoa" id="CapteP226499"/>
    </source>
</evidence>
<reference evidence="2 4" key="2">
    <citation type="journal article" date="2013" name="Nature">
        <title>Insights into bilaterian evolution from three spiralian genomes.</title>
        <authorList>
            <person name="Simakov O."/>
            <person name="Marletaz F."/>
            <person name="Cho S.J."/>
            <person name="Edsinger-Gonzales E."/>
            <person name="Havlak P."/>
            <person name="Hellsten U."/>
            <person name="Kuo D.H."/>
            <person name="Larsson T."/>
            <person name="Lv J."/>
            <person name="Arendt D."/>
            <person name="Savage R."/>
            <person name="Osoegawa K."/>
            <person name="de Jong P."/>
            <person name="Grimwood J."/>
            <person name="Chapman J.A."/>
            <person name="Shapiro H."/>
            <person name="Aerts A."/>
            <person name="Otillar R.P."/>
            <person name="Terry A.Y."/>
            <person name="Boore J.L."/>
            <person name="Grigoriev I.V."/>
            <person name="Lindberg D.R."/>
            <person name="Seaver E.C."/>
            <person name="Weisblat D.A."/>
            <person name="Putnam N.H."/>
            <person name="Rokhsar D.S."/>
        </authorList>
    </citation>
    <scope>NUCLEOTIDE SEQUENCE</scope>
    <source>
        <strain evidence="2 4">I ESC-2004</strain>
    </source>
</reference>
<evidence type="ECO:0000256" key="1">
    <source>
        <dbReference type="SAM" id="MobiDB-lite"/>
    </source>
</evidence>
<feature type="compositionally biased region" description="Basic and acidic residues" evidence="1">
    <location>
        <begin position="66"/>
        <end position="79"/>
    </location>
</feature>
<reference evidence="4" key="1">
    <citation type="submission" date="2012-12" db="EMBL/GenBank/DDBJ databases">
        <authorList>
            <person name="Hellsten U."/>
            <person name="Grimwood J."/>
            <person name="Chapman J.A."/>
            <person name="Shapiro H."/>
            <person name="Aerts A."/>
            <person name="Otillar R.P."/>
            <person name="Terry A.Y."/>
            <person name="Boore J.L."/>
            <person name="Simakov O."/>
            <person name="Marletaz F."/>
            <person name="Cho S.-J."/>
            <person name="Edsinger-Gonzales E."/>
            <person name="Havlak P."/>
            <person name="Kuo D.-H."/>
            <person name="Larsson T."/>
            <person name="Lv J."/>
            <person name="Arendt D."/>
            <person name="Savage R."/>
            <person name="Osoegawa K."/>
            <person name="de Jong P."/>
            <person name="Lindberg D.R."/>
            <person name="Seaver E.C."/>
            <person name="Weisblat D.A."/>
            <person name="Putnam N.H."/>
            <person name="Grigoriev I.V."/>
            <person name="Rokhsar D.S."/>
        </authorList>
    </citation>
    <scope>NUCLEOTIDE SEQUENCE</scope>
    <source>
        <strain evidence="4">I ESC-2004</strain>
    </source>
</reference>
<dbReference type="AlphaFoldDB" id="R7TJD6"/>
<name>R7TJD6_CAPTE</name>
<evidence type="ECO:0000313" key="2">
    <source>
        <dbReference type="EMBL" id="ELT91220.1"/>
    </source>
</evidence>
<gene>
    <name evidence="2" type="ORF">CAPTEDRAFT_226499</name>
</gene>
<keyword evidence="4" id="KW-1185">Reference proteome</keyword>
<dbReference type="PANTHER" id="PTHR16524:SF2">
    <property type="entry name" value="CELL DEATH REGULATOR AVEN"/>
    <property type="match status" value="1"/>
</dbReference>
<dbReference type="PANTHER" id="PTHR16524">
    <property type="entry name" value="CELL DEATH REGULATOR AVEN"/>
    <property type="match status" value="1"/>
</dbReference>
<accession>R7TJD6</accession>
<dbReference type="EMBL" id="KB310606">
    <property type="protein sequence ID" value="ELT91220.1"/>
    <property type="molecule type" value="Genomic_DNA"/>
</dbReference>
<proteinExistence type="predicted"/>
<dbReference type="Proteomes" id="UP000014760">
    <property type="component" value="Unassembled WGS sequence"/>
</dbReference>
<dbReference type="HOGENOM" id="CLU_802371_0_0_1"/>
<evidence type="ECO:0008006" key="5">
    <source>
        <dbReference type="Google" id="ProtNLM"/>
    </source>
</evidence>
<evidence type="ECO:0000313" key="4">
    <source>
        <dbReference type="Proteomes" id="UP000014760"/>
    </source>
</evidence>